<evidence type="ECO:0000256" key="1">
    <source>
        <dbReference type="ARBA" id="ARBA00022729"/>
    </source>
</evidence>
<dbReference type="Pfam" id="PF13457">
    <property type="entry name" value="GW"/>
    <property type="match status" value="1"/>
</dbReference>
<proteinExistence type="predicted"/>
<accession>A0A4V6RD24</accession>
<feature type="compositionally biased region" description="Polar residues" evidence="2">
    <location>
        <begin position="212"/>
        <end position="235"/>
    </location>
</feature>
<dbReference type="AlphaFoldDB" id="A0A4V6RD24"/>
<dbReference type="InterPro" id="IPR038200">
    <property type="entry name" value="GW_dom_sf"/>
</dbReference>
<dbReference type="InterPro" id="IPR025987">
    <property type="entry name" value="GW_dom"/>
</dbReference>
<dbReference type="Gene3D" id="2.30.30.170">
    <property type="match status" value="1"/>
</dbReference>
<organism evidence="4 5">
    <name type="scientific">Lactobacillus intestinalis</name>
    <dbReference type="NCBI Taxonomy" id="151781"/>
    <lineage>
        <taxon>Bacteria</taxon>
        <taxon>Bacillati</taxon>
        <taxon>Bacillota</taxon>
        <taxon>Bacilli</taxon>
        <taxon>Lactobacillales</taxon>
        <taxon>Lactobacillaceae</taxon>
        <taxon>Lactobacillus</taxon>
    </lineage>
</organism>
<dbReference type="SUPFAM" id="SSF82057">
    <property type="entry name" value="Prokaryotic SH3-related domain"/>
    <property type="match status" value="1"/>
</dbReference>
<feature type="domain" description="GW" evidence="3">
    <location>
        <begin position="44"/>
        <end position="112"/>
    </location>
</feature>
<reference evidence="4 5" key="1">
    <citation type="submission" date="2019-04" db="EMBL/GenBank/DDBJ databases">
        <title>Microbes associate with the intestines of laboratory mice.</title>
        <authorList>
            <person name="Navarre W."/>
            <person name="Wong E."/>
            <person name="Huang K."/>
            <person name="Tropini C."/>
            <person name="Ng K."/>
            <person name="Yu B."/>
        </authorList>
    </citation>
    <scope>NUCLEOTIDE SEQUENCE [LARGE SCALE GENOMIC DNA]</scope>
    <source>
        <strain evidence="4 5">NM61_E11</strain>
    </source>
</reference>
<sequence length="519" mass="58913">MKKFFTILFSIIILVACAYYFLPKKVNPVKNGQIVLQPAKITNYDTVQTKLASSRDFPIYRNVSQKGGINAISSTKYFKKGLLQSQHSAKTKGGTYWQLVVNGRNVGWVSEKFFRRNEISVAKNISLVRNRYYSFPTRDAIAYAVDSHGTLINPNRVHVSQKEISSANPGTFAVKFSYGKLSKVAYINIRDNANEGVSVANKLGTPGPSEANAFTGSSQSSSPNWNPENSYQPETQVNSYSGSHNATMRTAFYQPRFHLLSHDQEYNQLNQVGVIPQGINLFNNELTVSYFSQPNATWGHLVTYNLNQLTNPTQTQNLLNMSFEDFKQTSQNIAVSPYLKLGHGQSLGVTKNYIYVLANSNAEANPAKSEEILQISRKNYQIKNLWTIKVWNRSEYYPRYFHNAYFVNSHLMYAVFHNATKATYEYWRLTRQGNTWIPTEISATQSNFVKNNSPLQGFTYANGNFYLAFNDNVFAVNAESGRVLKHYHFHTLRESEGIAVKNGTPYVELARRPELLEIK</sequence>
<evidence type="ECO:0000313" key="4">
    <source>
        <dbReference type="EMBL" id="TGY16530.1"/>
    </source>
</evidence>
<evidence type="ECO:0000313" key="5">
    <source>
        <dbReference type="Proteomes" id="UP000309117"/>
    </source>
</evidence>
<protein>
    <recommendedName>
        <fullName evidence="3">GW domain-containing protein</fullName>
    </recommendedName>
</protein>
<evidence type="ECO:0000259" key="3">
    <source>
        <dbReference type="Pfam" id="PF13457"/>
    </source>
</evidence>
<evidence type="ECO:0000256" key="2">
    <source>
        <dbReference type="SAM" id="MobiDB-lite"/>
    </source>
</evidence>
<keyword evidence="1" id="KW-0732">Signal</keyword>
<dbReference type="PROSITE" id="PS51257">
    <property type="entry name" value="PROKAR_LIPOPROTEIN"/>
    <property type="match status" value="1"/>
</dbReference>
<gene>
    <name evidence="4" type="ORF">E5351_02895</name>
</gene>
<name>A0A4V6RD24_9LACO</name>
<dbReference type="EMBL" id="SRYV01000004">
    <property type="protein sequence ID" value="TGY16530.1"/>
    <property type="molecule type" value="Genomic_DNA"/>
</dbReference>
<dbReference type="Proteomes" id="UP000309117">
    <property type="component" value="Unassembled WGS sequence"/>
</dbReference>
<feature type="region of interest" description="Disordered" evidence="2">
    <location>
        <begin position="202"/>
        <end position="235"/>
    </location>
</feature>
<comment type="caution">
    <text evidence="4">The sequence shown here is derived from an EMBL/GenBank/DDBJ whole genome shotgun (WGS) entry which is preliminary data.</text>
</comment>
<dbReference type="RefSeq" id="WP_135960366.1">
    <property type="nucleotide sequence ID" value="NZ_AQFR02000001.1"/>
</dbReference>